<sequence length="307" mass="33322">MDSTTDTPLIIVAGATGELGGLIAHALRDRGAGVRALVRPGTESSRLADLRARGVEIREVSLESVPDLTKACSGAHCVVSALSGLGEVIIDLQTNLLKATEQAGVKRFIPSDYSLDFTRLPRGTNRNLDFRMTFQEIADASGLEVTSVLNGMFTDLLKGDAPLIVKPISRVVYWGDVGQPMDMTSMRDTAAYTARVAMDSSTPRWLRIAGEVVDAEGLRRAASAAYGKDFKTLRVGGIGVLSTMIDLTRLLLPKREEVFPPWQGMQYMRNMLSGRGKHPSLDNNRYPDLDWESVRAVLVGDSAGSRN</sequence>
<dbReference type="GO" id="GO:0016491">
    <property type="term" value="F:oxidoreductase activity"/>
    <property type="evidence" value="ECO:0007669"/>
    <property type="project" value="UniProtKB-KW"/>
</dbReference>
<feature type="domain" description="NmrA-like" evidence="3">
    <location>
        <begin position="9"/>
        <end position="243"/>
    </location>
</feature>
<dbReference type="InterPro" id="IPR051609">
    <property type="entry name" value="NmrA/Isoflavone_reductase-like"/>
</dbReference>
<dbReference type="SUPFAM" id="SSF51735">
    <property type="entry name" value="NAD(P)-binding Rossmann-fold domains"/>
    <property type="match status" value="1"/>
</dbReference>
<comment type="caution">
    <text evidence="4">The sequence shown here is derived from an EMBL/GenBank/DDBJ whole genome shotgun (WGS) entry which is preliminary data.</text>
</comment>
<keyword evidence="5" id="KW-1185">Reference proteome</keyword>
<evidence type="ECO:0000313" key="5">
    <source>
        <dbReference type="Proteomes" id="UP000237662"/>
    </source>
</evidence>
<dbReference type="AlphaFoldDB" id="A0A2S6I5E8"/>
<dbReference type="Gene3D" id="3.90.25.10">
    <property type="entry name" value="UDP-galactose 4-epimerase, domain 1"/>
    <property type="match status" value="1"/>
</dbReference>
<dbReference type="Proteomes" id="UP000237662">
    <property type="component" value="Unassembled WGS sequence"/>
</dbReference>
<accession>A0A2S6I5E8</accession>
<dbReference type="InterPro" id="IPR036291">
    <property type="entry name" value="NAD(P)-bd_dom_sf"/>
</dbReference>
<gene>
    <name evidence="4" type="ORF">CLV84_3298</name>
</gene>
<evidence type="ECO:0000256" key="2">
    <source>
        <dbReference type="ARBA" id="ARBA00023002"/>
    </source>
</evidence>
<reference evidence="4 5" key="1">
    <citation type="submission" date="2018-02" db="EMBL/GenBank/DDBJ databases">
        <title>Genomic Encyclopedia of Archaeal and Bacterial Type Strains, Phase II (KMG-II): from individual species to whole genera.</title>
        <authorList>
            <person name="Goeker M."/>
        </authorList>
    </citation>
    <scope>NUCLEOTIDE SEQUENCE [LARGE SCALE GENOMIC DNA]</scope>
    <source>
        <strain evidence="4 5">DSM 29526</strain>
    </source>
</reference>
<evidence type="ECO:0000313" key="4">
    <source>
        <dbReference type="EMBL" id="PPK86372.1"/>
    </source>
</evidence>
<evidence type="ECO:0000256" key="1">
    <source>
        <dbReference type="ARBA" id="ARBA00022857"/>
    </source>
</evidence>
<dbReference type="OrthoDB" id="319724at2"/>
<organism evidence="4 5">
    <name type="scientific">Neolewinella xylanilytica</name>
    <dbReference type="NCBI Taxonomy" id="1514080"/>
    <lineage>
        <taxon>Bacteria</taxon>
        <taxon>Pseudomonadati</taxon>
        <taxon>Bacteroidota</taxon>
        <taxon>Saprospiria</taxon>
        <taxon>Saprospirales</taxon>
        <taxon>Lewinellaceae</taxon>
        <taxon>Neolewinella</taxon>
    </lineage>
</organism>
<evidence type="ECO:0000259" key="3">
    <source>
        <dbReference type="Pfam" id="PF05368"/>
    </source>
</evidence>
<dbReference type="Pfam" id="PF05368">
    <property type="entry name" value="NmrA"/>
    <property type="match status" value="1"/>
</dbReference>
<dbReference type="PANTHER" id="PTHR47706">
    <property type="entry name" value="NMRA-LIKE FAMILY PROTEIN"/>
    <property type="match status" value="1"/>
</dbReference>
<dbReference type="EMBL" id="PTJC01000006">
    <property type="protein sequence ID" value="PPK86372.1"/>
    <property type="molecule type" value="Genomic_DNA"/>
</dbReference>
<proteinExistence type="predicted"/>
<dbReference type="PANTHER" id="PTHR47706:SF1">
    <property type="entry name" value="CIPA-LIKE, PUTATIVE (AFU_ORTHOLOGUE AFUA_1G12460)-RELATED"/>
    <property type="match status" value="1"/>
</dbReference>
<keyword evidence="1" id="KW-0521">NADP</keyword>
<dbReference type="RefSeq" id="WP_104420810.1">
    <property type="nucleotide sequence ID" value="NZ_PTJC01000006.1"/>
</dbReference>
<keyword evidence="2" id="KW-0560">Oxidoreductase</keyword>
<dbReference type="Gene3D" id="3.40.50.720">
    <property type="entry name" value="NAD(P)-binding Rossmann-like Domain"/>
    <property type="match status" value="1"/>
</dbReference>
<protein>
    <submittedName>
        <fullName evidence="4">Nucleoside-diphosphate-sugar epimerase</fullName>
    </submittedName>
</protein>
<name>A0A2S6I5E8_9BACT</name>
<dbReference type="InterPro" id="IPR008030">
    <property type="entry name" value="NmrA-like"/>
</dbReference>